<proteinExistence type="predicted"/>
<reference evidence="4 5" key="1">
    <citation type="journal article" date="2024" name="Int. J. Syst. Evol. Microbiol.">
        <title>Clostridium omnivorum sp. nov., isolated from anoxic soil under the treatment of reductive soil disinfestation.</title>
        <authorList>
            <person name="Ueki A."/>
            <person name="Tonouchi A."/>
            <person name="Kaku N."/>
            <person name="Honma S."/>
            <person name="Ueki K."/>
        </authorList>
    </citation>
    <scope>NUCLEOTIDE SEQUENCE [LARGE SCALE GENOMIC DNA]</scope>
    <source>
        <strain evidence="4 5">E14</strain>
    </source>
</reference>
<dbReference type="InterPro" id="IPR009057">
    <property type="entry name" value="Homeodomain-like_sf"/>
</dbReference>
<sequence>MNNKEIQRKRMLTYFIEAAKKIIEEEGLEAVTIRKVADLAGYNSATLYNYFENLNHLIFFASMKYLNEYAESLLNFTINSKDSLERYLNVWKCFCYHSFNRPEIYYNIFFGEFSNSRLDVSIRTYYSIFPEELSEEARRVFPMLLEDDFNIRDLAYLMPAVSEGLIKEEHVEEISEMCILVYEGMLSRMLKNPKPYNIEDAVAKTMKYINKTIQYYIKDNVE</sequence>
<keyword evidence="1 2" id="KW-0238">DNA-binding</keyword>
<keyword evidence="5" id="KW-1185">Reference proteome</keyword>
<dbReference type="Pfam" id="PF00440">
    <property type="entry name" value="TetR_N"/>
    <property type="match status" value="1"/>
</dbReference>
<evidence type="ECO:0000256" key="2">
    <source>
        <dbReference type="PROSITE-ProRule" id="PRU00335"/>
    </source>
</evidence>
<organism evidence="4 5">
    <name type="scientific">Clostridium omnivorum</name>
    <dbReference type="NCBI Taxonomy" id="1604902"/>
    <lineage>
        <taxon>Bacteria</taxon>
        <taxon>Bacillati</taxon>
        <taxon>Bacillota</taxon>
        <taxon>Clostridia</taxon>
        <taxon>Eubacteriales</taxon>
        <taxon>Clostridiaceae</taxon>
        <taxon>Clostridium</taxon>
    </lineage>
</organism>
<evidence type="ECO:0000259" key="3">
    <source>
        <dbReference type="PROSITE" id="PS50977"/>
    </source>
</evidence>
<protein>
    <submittedName>
        <fullName evidence="4">TetR family transcriptional regulator</fullName>
    </submittedName>
</protein>
<evidence type="ECO:0000313" key="4">
    <source>
        <dbReference type="EMBL" id="GLC29486.1"/>
    </source>
</evidence>
<dbReference type="SUPFAM" id="SSF46689">
    <property type="entry name" value="Homeodomain-like"/>
    <property type="match status" value="1"/>
</dbReference>
<evidence type="ECO:0000256" key="1">
    <source>
        <dbReference type="ARBA" id="ARBA00023125"/>
    </source>
</evidence>
<comment type="caution">
    <text evidence="4">The sequence shown here is derived from an EMBL/GenBank/DDBJ whole genome shotgun (WGS) entry which is preliminary data.</text>
</comment>
<feature type="domain" description="HTH tetR-type" evidence="3">
    <location>
        <begin position="9"/>
        <end position="69"/>
    </location>
</feature>
<feature type="DNA-binding region" description="H-T-H motif" evidence="2">
    <location>
        <begin position="32"/>
        <end position="51"/>
    </location>
</feature>
<accession>A0ABQ5N2T1</accession>
<dbReference type="EMBL" id="BRXR01000001">
    <property type="protein sequence ID" value="GLC29486.1"/>
    <property type="molecule type" value="Genomic_DNA"/>
</dbReference>
<dbReference type="PRINTS" id="PR00455">
    <property type="entry name" value="HTHTETR"/>
</dbReference>
<evidence type="ECO:0000313" key="5">
    <source>
        <dbReference type="Proteomes" id="UP001208567"/>
    </source>
</evidence>
<dbReference type="Proteomes" id="UP001208567">
    <property type="component" value="Unassembled WGS sequence"/>
</dbReference>
<dbReference type="PROSITE" id="PS50977">
    <property type="entry name" value="HTH_TETR_2"/>
    <property type="match status" value="1"/>
</dbReference>
<name>A0ABQ5N2T1_9CLOT</name>
<dbReference type="InterPro" id="IPR001647">
    <property type="entry name" value="HTH_TetR"/>
</dbReference>
<dbReference type="RefSeq" id="WP_264848779.1">
    <property type="nucleotide sequence ID" value="NZ_BRXR01000001.1"/>
</dbReference>
<gene>
    <name evidence="4" type="ORF">bsdE14_08960</name>
</gene>
<dbReference type="Gene3D" id="1.10.357.10">
    <property type="entry name" value="Tetracycline Repressor, domain 2"/>
    <property type="match status" value="1"/>
</dbReference>